<organism evidence="1 2">
    <name type="scientific">Streptococcus thermophilus</name>
    <dbReference type="NCBI Taxonomy" id="1308"/>
    <lineage>
        <taxon>Bacteria</taxon>
        <taxon>Bacillati</taxon>
        <taxon>Bacillota</taxon>
        <taxon>Bacilli</taxon>
        <taxon>Lactobacillales</taxon>
        <taxon>Streptococcaceae</taxon>
        <taxon>Streptococcus</taxon>
    </lineage>
</organism>
<dbReference type="AlphaFoldDB" id="A0A2X3V178"/>
<evidence type="ECO:0000313" key="2">
    <source>
        <dbReference type="Proteomes" id="UP000249634"/>
    </source>
</evidence>
<proteinExistence type="predicted"/>
<protein>
    <submittedName>
        <fullName evidence="1">Uncharacterized protein</fullName>
    </submittedName>
</protein>
<name>A0A2X3V178_STRTR</name>
<sequence>MRELELIKQRLKLNIREYTKIIEKDNRSVTRLKRLGIEIRRDMLMVEDNYWEYLLMEVDE</sequence>
<dbReference type="EMBL" id="LS483339">
    <property type="protein sequence ID" value="SQF24643.1"/>
    <property type="molecule type" value="Genomic_DNA"/>
</dbReference>
<evidence type="ECO:0000313" key="1">
    <source>
        <dbReference type="EMBL" id="SQF24643.1"/>
    </source>
</evidence>
<reference evidence="1 2" key="1">
    <citation type="submission" date="2018-06" db="EMBL/GenBank/DDBJ databases">
        <authorList>
            <consortium name="Pathogen Informatics"/>
            <person name="Doyle S."/>
        </authorList>
    </citation>
    <scope>NUCLEOTIDE SEQUENCE [LARGE SCALE GENOMIC DNA]</scope>
    <source>
        <strain evidence="1 2">NCTC12958</strain>
    </source>
</reference>
<gene>
    <name evidence="1" type="ORF">NCTC12958_00836</name>
</gene>
<dbReference type="Proteomes" id="UP000249634">
    <property type="component" value="Chromosome 1"/>
</dbReference>
<dbReference type="RefSeq" id="WP_099421177.1">
    <property type="nucleotide sequence ID" value="NZ_BPPS01000020.1"/>
</dbReference>
<accession>A0A2X3V178</accession>